<dbReference type="Gene3D" id="3.40.50.300">
    <property type="entry name" value="P-loop containing nucleotide triphosphate hydrolases"/>
    <property type="match status" value="1"/>
</dbReference>
<accession>A0A1G9MIF1</accession>
<keyword evidence="2" id="KW-0723">Serine/threonine-protein kinase</keyword>
<dbReference type="OrthoDB" id="498873at2"/>
<evidence type="ECO:0000313" key="14">
    <source>
        <dbReference type="Proteomes" id="UP000198662"/>
    </source>
</evidence>
<dbReference type="SUPFAM" id="SSF52058">
    <property type="entry name" value="L domain-like"/>
    <property type="match status" value="1"/>
</dbReference>
<dbReference type="PROSITE" id="PS51424">
    <property type="entry name" value="ROC"/>
    <property type="match status" value="1"/>
</dbReference>
<evidence type="ECO:0000256" key="3">
    <source>
        <dbReference type="ARBA" id="ARBA00022614"/>
    </source>
</evidence>
<dbReference type="Pfam" id="PF08477">
    <property type="entry name" value="Roc"/>
    <property type="match status" value="1"/>
</dbReference>
<dbReference type="PROSITE" id="PS51450">
    <property type="entry name" value="LRR"/>
    <property type="match status" value="5"/>
</dbReference>
<dbReference type="InterPro" id="IPR001611">
    <property type="entry name" value="Leu-rich_rpt"/>
</dbReference>
<sequence>MSDERARFLIDQAMRTGATRLDLSRLELTGIPERLRELPGLVELDLSFNRIAELPAFIGVFRDLRSLNLQSNELTDLPRELGELRSLVRLQLHSNHLTALPEPIGRLTRLERLVLGGNRIKELPEFLFGLTALSFLDVFGNELAELPAGIARLKCLTDLDLGSNRLAALPDPIGECTGLTRLSASGNLLREIPRTLGALQRLTHLDLSHNLIQRLRATLFDLEHLTRLDLYDNLLKEIPADVRRFHRLAHLDLSDNHLVRLPDSLGQLKNLVALNLHGNRLTDIPPSLSHATALLALNLEGNDLPPEIQAASAQGIESVMAYLREREIDTVAVREAKLVVLGEGEVGKSSLLAAMRGEPFVEKRPLTHGLEVKPLRLTDSAGRSLTLNAWDFGGQSTNRPFHHLFFTSPAIYVIAWNPRRGAAQGAVEYWVNLVRQRVGGDARLLIVATHADAHDHLGDLDTARLERDSGVSIEGFHRIDSRTGRGVAGLRSALTDTASRLPHVERRLPTRWRTLLDRLNAEGRTHLEIADYLSRASAHGLDDASARSLALVATQLGHWCHFPDVAGLEDLVVLKGDWLSRAVSLALNDPQTRDRNGLVSHDRLTHLWNDPGRPEDERYPAHLHPALIRLMHRFHIAYSVNDSRSGPSSLITRLVPTAEPDLRDWERYGTALPEQSYVIEFRDANDRPVIPEGLMFRLISWFHRFALRRGDSGPGVHWAAGMVLDNGNHGRALMRIEDERLKVTVKAAYPTYLCKLIADDVCNYLSAWKGLSRTTLIPCGSVCSAPDPAATGSMWFELERLQSFKAEGHAGAACSRCNRMVSLDALIGELGAITASRPQSDGEIEAGIQTQLDRIQALLESFESDVDSFRHGVQEQGSATRSHVSAAMNRVVTEVTTRLEEQFEQGFRLLADEGMEGPRLFTVERIGSGPRVRGLVQHRIRVVLYCEHSKRPVHRLCDDPGKGVYTLDIDRDWLVRARPWINLTARLLRLGADFVPVGAKEGLEATVWQGIENEAALAALGAKELASSATELADGTGTDPAFEATGFDHRTRRQIHLLHTMLKQQDPDFAGLVRVLDRDRVRWVHEEFAGLYVK</sequence>
<dbReference type="EMBL" id="FNGF01000009">
    <property type="protein sequence ID" value="SDL73677.1"/>
    <property type="molecule type" value="Genomic_DNA"/>
</dbReference>
<dbReference type="EC" id="2.7.11.1" evidence="1"/>
<evidence type="ECO:0000259" key="12">
    <source>
        <dbReference type="PROSITE" id="PS51424"/>
    </source>
</evidence>
<dbReference type="InterPro" id="IPR057263">
    <property type="entry name" value="COR-B"/>
</dbReference>
<evidence type="ECO:0000256" key="5">
    <source>
        <dbReference type="ARBA" id="ARBA00022737"/>
    </source>
</evidence>
<keyword evidence="4" id="KW-0808">Transferase</keyword>
<evidence type="ECO:0000256" key="2">
    <source>
        <dbReference type="ARBA" id="ARBA00022527"/>
    </source>
</evidence>
<keyword evidence="5" id="KW-0677">Repeat</keyword>
<comment type="catalytic activity">
    <reaction evidence="10">
        <text>L-threonyl-[protein] + ATP = O-phospho-L-threonyl-[protein] + ADP + H(+)</text>
        <dbReference type="Rhea" id="RHEA:46608"/>
        <dbReference type="Rhea" id="RHEA-COMP:11060"/>
        <dbReference type="Rhea" id="RHEA-COMP:11605"/>
        <dbReference type="ChEBI" id="CHEBI:15378"/>
        <dbReference type="ChEBI" id="CHEBI:30013"/>
        <dbReference type="ChEBI" id="CHEBI:30616"/>
        <dbReference type="ChEBI" id="CHEBI:61977"/>
        <dbReference type="ChEBI" id="CHEBI:456216"/>
        <dbReference type="EC" id="2.7.11.1"/>
    </reaction>
</comment>
<dbReference type="InterPro" id="IPR032171">
    <property type="entry name" value="COR-A"/>
</dbReference>
<dbReference type="GO" id="GO:0004674">
    <property type="term" value="F:protein serine/threonine kinase activity"/>
    <property type="evidence" value="ECO:0007669"/>
    <property type="project" value="UniProtKB-KW"/>
</dbReference>
<evidence type="ECO:0000256" key="6">
    <source>
        <dbReference type="ARBA" id="ARBA00022741"/>
    </source>
</evidence>
<evidence type="ECO:0000313" key="13">
    <source>
        <dbReference type="EMBL" id="SDL73677.1"/>
    </source>
</evidence>
<dbReference type="STRING" id="380244.SAMN05216298_4978"/>
<keyword evidence="6" id="KW-0547">Nucleotide-binding</keyword>
<evidence type="ECO:0000256" key="7">
    <source>
        <dbReference type="ARBA" id="ARBA00022777"/>
    </source>
</evidence>
<feature type="domain" description="Roc" evidence="12">
    <location>
        <begin position="329"/>
        <end position="501"/>
    </location>
</feature>
<dbReference type="Pfam" id="PF25497">
    <property type="entry name" value="COR-B"/>
    <property type="match status" value="1"/>
</dbReference>
<dbReference type="AlphaFoldDB" id="A0A1G9MIF1"/>
<dbReference type="PANTHER" id="PTHR48051:SF42">
    <property type="entry name" value="LEUCINE-RICH REPEAT-CONTAINING PROTEIN 18-LIKE"/>
    <property type="match status" value="1"/>
</dbReference>
<proteinExistence type="predicted"/>
<reference evidence="14" key="1">
    <citation type="submission" date="2016-10" db="EMBL/GenBank/DDBJ databases">
        <authorList>
            <person name="Varghese N."/>
            <person name="Submissions S."/>
        </authorList>
    </citation>
    <scope>NUCLEOTIDE SEQUENCE [LARGE SCALE GENOMIC DNA]</scope>
    <source>
        <strain evidence="14">CGMCC 4.3147</strain>
    </source>
</reference>
<keyword evidence="8" id="KW-0067">ATP-binding</keyword>
<dbReference type="RefSeq" id="WP_091054155.1">
    <property type="nucleotide sequence ID" value="NZ_FNGF01000009.1"/>
</dbReference>
<evidence type="ECO:0000256" key="4">
    <source>
        <dbReference type="ARBA" id="ARBA00022679"/>
    </source>
</evidence>
<organism evidence="13 14">
    <name type="scientific">Glycomyces sambucus</name>
    <dbReference type="NCBI Taxonomy" id="380244"/>
    <lineage>
        <taxon>Bacteria</taxon>
        <taxon>Bacillati</taxon>
        <taxon>Actinomycetota</taxon>
        <taxon>Actinomycetes</taxon>
        <taxon>Glycomycetales</taxon>
        <taxon>Glycomycetaceae</taxon>
        <taxon>Glycomyces</taxon>
    </lineage>
</organism>
<dbReference type="InterPro" id="IPR027417">
    <property type="entry name" value="P-loop_NTPase"/>
</dbReference>
<keyword evidence="7" id="KW-0418">Kinase</keyword>
<dbReference type="InterPro" id="IPR032675">
    <property type="entry name" value="LRR_dom_sf"/>
</dbReference>
<evidence type="ECO:0000256" key="9">
    <source>
        <dbReference type="ARBA" id="ARBA00023134"/>
    </source>
</evidence>
<dbReference type="InterPro" id="IPR003591">
    <property type="entry name" value="Leu-rich_rpt_typical-subtyp"/>
</dbReference>
<gene>
    <name evidence="13" type="ORF">SAMN05216298_4978</name>
</gene>
<dbReference type="Pfam" id="PF13855">
    <property type="entry name" value="LRR_8"/>
    <property type="match status" value="1"/>
</dbReference>
<comment type="catalytic activity">
    <reaction evidence="11">
        <text>L-seryl-[protein] + ATP = O-phospho-L-seryl-[protein] + ADP + H(+)</text>
        <dbReference type="Rhea" id="RHEA:17989"/>
        <dbReference type="Rhea" id="RHEA-COMP:9863"/>
        <dbReference type="Rhea" id="RHEA-COMP:11604"/>
        <dbReference type="ChEBI" id="CHEBI:15378"/>
        <dbReference type="ChEBI" id="CHEBI:29999"/>
        <dbReference type="ChEBI" id="CHEBI:30616"/>
        <dbReference type="ChEBI" id="CHEBI:83421"/>
        <dbReference type="ChEBI" id="CHEBI:456216"/>
        <dbReference type="EC" id="2.7.11.1"/>
    </reaction>
</comment>
<keyword evidence="9" id="KW-0342">GTP-binding</keyword>
<dbReference type="Pfam" id="PF23598">
    <property type="entry name" value="LRR_14"/>
    <property type="match status" value="1"/>
</dbReference>
<dbReference type="Gene3D" id="3.80.10.10">
    <property type="entry name" value="Ribonuclease Inhibitor"/>
    <property type="match status" value="3"/>
</dbReference>
<dbReference type="Pfam" id="PF00560">
    <property type="entry name" value="LRR_1"/>
    <property type="match status" value="1"/>
</dbReference>
<dbReference type="SMART" id="SM00364">
    <property type="entry name" value="LRR_BAC"/>
    <property type="match status" value="10"/>
</dbReference>
<dbReference type="PANTHER" id="PTHR48051">
    <property type="match status" value="1"/>
</dbReference>
<evidence type="ECO:0000256" key="1">
    <source>
        <dbReference type="ARBA" id="ARBA00012513"/>
    </source>
</evidence>
<dbReference type="SMART" id="SM00369">
    <property type="entry name" value="LRR_TYP"/>
    <property type="match status" value="9"/>
</dbReference>
<evidence type="ECO:0000256" key="11">
    <source>
        <dbReference type="ARBA" id="ARBA00048679"/>
    </source>
</evidence>
<dbReference type="InterPro" id="IPR050216">
    <property type="entry name" value="LRR_domain-containing"/>
</dbReference>
<keyword evidence="14" id="KW-1185">Reference proteome</keyword>
<dbReference type="SUPFAM" id="SSF52540">
    <property type="entry name" value="P-loop containing nucleoside triphosphate hydrolases"/>
    <property type="match status" value="1"/>
</dbReference>
<dbReference type="Pfam" id="PF16095">
    <property type="entry name" value="COR-A"/>
    <property type="match status" value="1"/>
</dbReference>
<keyword evidence="3" id="KW-0433">Leucine-rich repeat</keyword>
<dbReference type="Proteomes" id="UP000198662">
    <property type="component" value="Unassembled WGS sequence"/>
</dbReference>
<dbReference type="InterPro" id="IPR020859">
    <property type="entry name" value="ROC"/>
</dbReference>
<protein>
    <recommendedName>
        <fullName evidence="1">non-specific serine/threonine protein kinase</fullName>
        <ecNumber evidence="1">2.7.11.1</ecNumber>
    </recommendedName>
</protein>
<name>A0A1G9MIF1_9ACTN</name>
<dbReference type="GO" id="GO:0005737">
    <property type="term" value="C:cytoplasm"/>
    <property type="evidence" value="ECO:0007669"/>
    <property type="project" value="TreeGrafter"/>
</dbReference>
<evidence type="ECO:0000256" key="10">
    <source>
        <dbReference type="ARBA" id="ARBA00047899"/>
    </source>
</evidence>
<dbReference type="GO" id="GO:0005524">
    <property type="term" value="F:ATP binding"/>
    <property type="evidence" value="ECO:0007669"/>
    <property type="project" value="UniProtKB-KW"/>
</dbReference>
<dbReference type="InterPro" id="IPR055414">
    <property type="entry name" value="LRR_R13L4/SHOC2-like"/>
</dbReference>
<evidence type="ECO:0000256" key="8">
    <source>
        <dbReference type="ARBA" id="ARBA00022840"/>
    </source>
</evidence>